<comment type="caution">
    <text evidence="1">The sequence shown here is derived from an EMBL/GenBank/DDBJ whole genome shotgun (WGS) entry which is preliminary data.</text>
</comment>
<accession>A0A0V1M5S7</accession>
<dbReference type="Proteomes" id="UP000054843">
    <property type="component" value="Unassembled WGS sequence"/>
</dbReference>
<protein>
    <submittedName>
        <fullName evidence="1">Uncharacterized protein</fullName>
    </submittedName>
</protein>
<gene>
    <name evidence="1" type="ORF">T10_4020</name>
</gene>
<evidence type="ECO:0000313" key="1">
    <source>
        <dbReference type="EMBL" id="KRZ66606.1"/>
    </source>
</evidence>
<reference evidence="1 2" key="1">
    <citation type="submission" date="2015-01" db="EMBL/GenBank/DDBJ databases">
        <title>Evolution of Trichinella species and genotypes.</title>
        <authorList>
            <person name="Korhonen P.K."/>
            <person name="Edoardo P."/>
            <person name="Giuseppe L.R."/>
            <person name="Gasser R.B."/>
        </authorList>
    </citation>
    <scope>NUCLEOTIDE SEQUENCE [LARGE SCALE GENOMIC DNA]</scope>
    <source>
        <strain evidence="1">ISS1980</strain>
    </source>
</reference>
<name>A0A0V1M5S7_9BILA</name>
<dbReference type="EMBL" id="JYDO01000234">
    <property type="protein sequence ID" value="KRZ66606.1"/>
    <property type="molecule type" value="Genomic_DNA"/>
</dbReference>
<dbReference type="AlphaFoldDB" id="A0A0V1M5S7"/>
<sequence length="159" mass="17126">MEKDKTVNTELRKRVKFKYEKCELDYDATVSSKITIPLASFPATGLAALVQAGHEAGLALFQRGRVLKGQCSVGTAAHHAAKASRRVTCSVLPGISHVTTWRRWNCASSDGDHHRVGLSPSCQPVADSCRSSGEGLAGRGVFCKFGKNVPTSRTLREPS</sequence>
<proteinExistence type="predicted"/>
<keyword evidence="2" id="KW-1185">Reference proteome</keyword>
<evidence type="ECO:0000313" key="2">
    <source>
        <dbReference type="Proteomes" id="UP000054843"/>
    </source>
</evidence>
<organism evidence="1 2">
    <name type="scientific">Trichinella papuae</name>
    <dbReference type="NCBI Taxonomy" id="268474"/>
    <lineage>
        <taxon>Eukaryota</taxon>
        <taxon>Metazoa</taxon>
        <taxon>Ecdysozoa</taxon>
        <taxon>Nematoda</taxon>
        <taxon>Enoplea</taxon>
        <taxon>Dorylaimia</taxon>
        <taxon>Trichinellida</taxon>
        <taxon>Trichinellidae</taxon>
        <taxon>Trichinella</taxon>
    </lineage>
</organism>